<keyword evidence="3" id="KW-1185">Reference proteome</keyword>
<dbReference type="Pfam" id="PF14832">
    <property type="entry name" value="Tautomerase_3"/>
    <property type="match status" value="1"/>
</dbReference>
<name>A0A072PPT8_9EURO</name>
<dbReference type="EMBL" id="AMGV01000001">
    <property type="protein sequence ID" value="KEF62129.1"/>
    <property type="molecule type" value="Genomic_DNA"/>
</dbReference>
<protein>
    <recommendedName>
        <fullName evidence="1">Tautomerase cis-CaaD-like domain-containing protein</fullName>
    </recommendedName>
</protein>
<dbReference type="Gene3D" id="3.30.429.10">
    <property type="entry name" value="Macrophage Migration Inhibitory Factor"/>
    <property type="match status" value="1"/>
</dbReference>
<dbReference type="GeneID" id="25275053"/>
<dbReference type="RefSeq" id="XP_013264719.1">
    <property type="nucleotide sequence ID" value="XM_013409265.1"/>
</dbReference>
<comment type="caution">
    <text evidence="2">The sequence shown here is derived from an EMBL/GenBank/DDBJ whole genome shotgun (WGS) entry which is preliminary data.</text>
</comment>
<accession>A0A072PPT8</accession>
<dbReference type="InterPro" id="IPR014347">
    <property type="entry name" value="Tautomerase/MIF_sf"/>
</dbReference>
<sequence length="121" mass="13792">MPLYDVEHFIPLTEEQQSSLAIAFTKLHATRFKTPKFFVNVRYSNVSSQAVYRGGRKVEYNRVILRTRVGEQRAKDLYDEHCRDIVAIWEKNIGRGGVEGLRAVWVLGALTTAVENGIARP</sequence>
<evidence type="ECO:0000313" key="3">
    <source>
        <dbReference type="Proteomes" id="UP000027920"/>
    </source>
</evidence>
<dbReference type="InterPro" id="IPR028116">
    <property type="entry name" value="Cis-CaaD-like"/>
</dbReference>
<proteinExistence type="predicted"/>
<dbReference type="AlphaFoldDB" id="A0A072PPT8"/>
<dbReference type="VEuPathDB" id="FungiDB:A1O9_00101"/>
<gene>
    <name evidence="2" type="ORF">A1O9_00101</name>
</gene>
<dbReference type="HOGENOM" id="CLU_088298_1_0_1"/>
<organism evidence="2 3">
    <name type="scientific">Exophiala aquamarina CBS 119918</name>
    <dbReference type="NCBI Taxonomy" id="1182545"/>
    <lineage>
        <taxon>Eukaryota</taxon>
        <taxon>Fungi</taxon>
        <taxon>Dikarya</taxon>
        <taxon>Ascomycota</taxon>
        <taxon>Pezizomycotina</taxon>
        <taxon>Eurotiomycetes</taxon>
        <taxon>Chaetothyriomycetidae</taxon>
        <taxon>Chaetothyriales</taxon>
        <taxon>Herpotrichiellaceae</taxon>
        <taxon>Exophiala</taxon>
    </lineage>
</organism>
<feature type="domain" description="Tautomerase cis-CaaD-like" evidence="1">
    <location>
        <begin position="1"/>
        <end position="67"/>
    </location>
</feature>
<dbReference type="Proteomes" id="UP000027920">
    <property type="component" value="Unassembled WGS sequence"/>
</dbReference>
<feature type="non-terminal residue" evidence="2">
    <location>
        <position position="121"/>
    </location>
</feature>
<reference evidence="2 3" key="1">
    <citation type="submission" date="2013-03" db="EMBL/GenBank/DDBJ databases">
        <title>The Genome Sequence of Exophiala aquamarina CBS 119918.</title>
        <authorList>
            <consortium name="The Broad Institute Genomics Platform"/>
            <person name="Cuomo C."/>
            <person name="de Hoog S."/>
            <person name="Gorbushina A."/>
            <person name="Walker B."/>
            <person name="Young S.K."/>
            <person name="Zeng Q."/>
            <person name="Gargeya S."/>
            <person name="Fitzgerald M."/>
            <person name="Haas B."/>
            <person name="Abouelleil A."/>
            <person name="Allen A.W."/>
            <person name="Alvarado L."/>
            <person name="Arachchi H.M."/>
            <person name="Berlin A.M."/>
            <person name="Chapman S.B."/>
            <person name="Gainer-Dewar J."/>
            <person name="Goldberg J."/>
            <person name="Griggs A."/>
            <person name="Gujja S."/>
            <person name="Hansen M."/>
            <person name="Howarth C."/>
            <person name="Imamovic A."/>
            <person name="Ireland A."/>
            <person name="Larimer J."/>
            <person name="McCowan C."/>
            <person name="Murphy C."/>
            <person name="Pearson M."/>
            <person name="Poon T.W."/>
            <person name="Priest M."/>
            <person name="Roberts A."/>
            <person name="Saif S."/>
            <person name="Shea T."/>
            <person name="Sisk P."/>
            <person name="Sykes S."/>
            <person name="Wortman J."/>
            <person name="Nusbaum C."/>
            <person name="Birren B."/>
        </authorList>
    </citation>
    <scope>NUCLEOTIDE SEQUENCE [LARGE SCALE GENOMIC DNA]</scope>
    <source>
        <strain evidence="2 3">CBS 119918</strain>
    </source>
</reference>
<evidence type="ECO:0000313" key="2">
    <source>
        <dbReference type="EMBL" id="KEF62129.1"/>
    </source>
</evidence>
<dbReference type="OrthoDB" id="9981319at2759"/>
<evidence type="ECO:0000259" key="1">
    <source>
        <dbReference type="Pfam" id="PF14832"/>
    </source>
</evidence>